<feature type="transmembrane region" description="Helical" evidence="9">
    <location>
        <begin position="768"/>
        <end position="788"/>
    </location>
</feature>
<dbReference type="PANTHER" id="PTHR30347">
    <property type="entry name" value="POTASSIUM CHANNEL RELATED"/>
    <property type="match status" value="1"/>
</dbReference>
<sequence>MDAINHIPAARFSMLGRSRRGAGRRFLPAFTKVSTVVVACLLLVSACGMAAAQELTQPPSSAPATVSSDAALTVASLQARRKAVEEDGSLDDALRADVIEVLDTSIASLQQQQTWLDKTASLQESTENVSTRLAETRAELEAPTPEVAEPSESADLATVQQQLQQAEEQLRQAEADKQKFEQEDIHRTKRRTESPAELTAAKMALETLKAEKADDPANDGLHPQLRAANQTLLATRRQMLTARINFLERELPIYDATSALLAAKRSLAARRVAVARRTVTAWQEHVNEQRMSEAESNLQQATELVGRASPAALPIAKEVRELADNLVAVRTSLTRDIATASRQITQLEKQTERLSTEFDKITARTEVAGLTNSVGVLLQKLNSSLPNQRNLSTDIADRQVLISDVHIDRIEYQNQRSEVSDVEDLAERYASREVNGTSENERRELRDEFRKLLQMKGRLLDGVISDLSSYLDRLATLDANQRTLLDQTVIQADYIAEHVLWVRSTTPVNTAFARQLPVALTRLKNELAESGQLLLNDAFGRPQLWLLAVLAGIALLVSRQKFVTRIRDCGHAAQRKYTTTMRPSFVAIWLTALVAFVWPGILWFIGWRLASGSRTAFEAALGTAFQSSAALTFVLDSLRHVCRPHGLGIAHFGWPPRSVNTVRMSIRLLIFIGVPLAALFVLMDRSGDDLYRSSVGRLALMASLVTLAFAQHRIFRSHSPFIDEASATTLQGWVSKTRIAWYALGVGLPLVLVVMAAAGYLYTARQLAIKMVQSGGLLVAVVLLAALLKRWQLVTYRGLAMKQARERRAALLQEAENAAGEDEDVELPALEEEVETLSDSNVRLGKLLSVVFTSAVIVGLIVIWSDVMPAIGILSRFELWDSSIPQEVVDGVETYPVITMREISMAIALLALTLFSASNIPGLLEFSILQRLPLDSGTRYATSTVVRYAITVIGVAFSFRLIGLGWSNIQWLVAAMTVGLGFGLQEIFANFVSGLILLFERPIRIGDTVTVGDVTGTVTRIRIRATTIVDWDRKELVVPNREFVTGQLINWTLSDSVLRVVATVGIAYGSDTRLATELLYKVADDNPNVLDEPAPRVIFRSFGDSTLDFDLRCFVSSPQMYRNIPHDLNLAIDDLFREHNIEIAFPQRDLHVRSVPERLVPESRSGDSQSS</sequence>
<dbReference type="Pfam" id="PF12794">
    <property type="entry name" value="MscS_TM"/>
    <property type="match status" value="1"/>
</dbReference>
<evidence type="ECO:0000256" key="3">
    <source>
        <dbReference type="ARBA" id="ARBA00022475"/>
    </source>
</evidence>
<keyword evidence="16" id="KW-1185">Reference proteome</keyword>
<keyword evidence="4 9" id="KW-0812">Transmembrane</keyword>
<dbReference type="SUPFAM" id="SSF82861">
    <property type="entry name" value="Mechanosensitive channel protein MscS (YggB), transmembrane region"/>
    <property type="match status" value="1"/>
</dbReference>
<comment type="similarity">
    <text evidence="2">Belongs to the MscS (TC 1.A.23) family.</text>
</comment>
<feature type="transmembrane region" description="Helical" evidence="9">
    <location>
        <begin position="585"/>
        <end position="605"/>
    </location>
</feature>
<evidence type="ECO:0000256" key="2">
    <source>
        <dbReference type="ARBA" id="ARBA00008017"/>
    </source>
</evidence>
<evidence type="ECO:0000259" key="12">
    <source>
        <dbReference type="Pfam" id="PF12795"/>
    </source>
</evidence>
<evidence type="ECO:0000256" key="5">
    <source>
        <dbReference type="ARBA" id="ARBA00022989"/>
    </source>
</evidence>
<feature type="transmembrane region" description="Helical" evidence="9">
    <location>
        <begin position="542"/>
        <end position="558"/>
    </location>
</feature>
<dbReference type="Gene3D" id="1.10.287.1260">
    <property type="match status" value="1"/>
</dbReference>
<dbReference type="EMBL" id="CP017641">
    <property type="protein sequence ID" value="APZ90621.1"/>
    <property type="molecule type" value="Genomic_DNA"/>
</dbReference>
<evidence type="ECO:0000256" key="1">
    <source>
        <dbReference type="ARBA" id="ARBA00004651"/>
    </source>
</evidence>
<evidence type="ECO:0000256" key="6">
    <source>
        <dbReference type="ARBA" id="ARBA00023136"/>
    </source>
</evidence>
<dbReference type="AlphaFoldDB" id="A0A1P8W9A7"/>
<accession>A0A1P8W9A7</accession>
<dbReference type="InterPro" id="IPR052702">
    <property type="entry name" value="MscS-like_channel"/>
</dbReference>
<gene>
    <name evidence="15" type="ORF">Fuma_00202</name>
</gene>
<dbReference type="Gene3D" id="2.30.30.60">
    <property type="match status" value="1"/>
</dbReference>
<dbReference type="InterPro" id="IPR011014">
    <property type="entry name" value="MscS_channel_TM-2"/>
</dbReference>
<evidence type="ECO:0000259" key="11">
    <source>
        <dbReference type="Pfam" id="PF12794"/>
    </source>
</evidence>
<dbReference type="InterPro" id="IPR010920">
    <property type="entry name" value="LSM_dom_sf"/>
</dbReference>
<evidence type="ECO:0000313" key="15">
    <source>
        <dbReference type="EMBL" id="APZ90621.1"/>
    </source>
</evidence>
<keyword evidence="7" id="KW-0175">Coiled coil</keyword>
<evidence type="ECO:0000259" key="13">
    <source>
        <dbReference type="Pfam" id="PF21082"/>
    </source>
</evidence>
<protein>
    <submittedName>
        <fullName evidence="15">Putative MscS family protein.1</fullName>
    </submittedName>
</protein>
<dbReference type="Pfam" id="PF21088">
    <property type="entry name" value="MS_channel_1st"/>
    <property type="match status" value="1"/>
</dbReference>
<dbReference type="InterPro" id="IPR049142">
    <property type="entry name" value="MS_channel_1st"/>
</dbReference>
<feature type="domain" description="Mechanosensitive ion channel MscS C-terminal" evidence="13">
    <location>
        <begin position="1060"/>
        <end position="1143"/>
    </location>
</feature>
<name>A0A1P8W9A7_9PLAN</name>
<dbReference type="GO" id="GO:0005886">
    <property type="term" value="C:plasma membrane"/>
    <property type="evidence" value="ECO:0007669"/>
    <property type="project" value="UniProtKB-SubCell"/>
</dbReference>
<feature type="domain" description="Mechanosensitive ion channel transmembrane helices 2/3" evidence="14">
    <location>
        <begin position="944"/>
        <end position="985"/>
    </location>
</feature>
<keyword evidence="6 9" id="KW-0472">Membrane</keyword>
<dbReference type="Pfam" id="PF21082">
    <property type="entry name" value="MS_channel_3rd"/>
    <property type="match status" value="1"/>
</dbReference>
<feature type="transmembrane region" description="Helical" evidence="9">
    <location>
        <begin position="664"/>
        <end position="682"/>
    </location>
</feature>
<feature type="transmembrane region" description="Helical" evidence="9">
    <location>
        <begin position="739"/>
        <end position="762"/>
    </location>
</feature>
<evidence type="ECO:0000313" key="16">
    <source>
        <dbReference type="Proteomes" id="UP000187735"/>
    </source>
</evidence>
<organism evidence="15 16">
    <name type="scientific">Fuerstiella marisgermanici</name>
    <dbReference type="NCBI Taxonomy" id="1891926"/>
    <lineage>
        <taxon>Bacteria</taxon>
        <taxon>Pseudomonadati</taxon>
        <taxon>Planctomycetota</taxon>
        <taxon>Planctomycetia</taxon>
        <taxon>Planctomycetales</taxon>
        <taxon>Planctomycetaceae</taxon>
        <taxon>Fuerstiella</taxon>
    </lineage>
</organism>
<feature type="region of interest" description="Disordered" evidence="8">
    <location>
        <begin position="177"/>
        <end position="196"/>
    </location>
</feature>
<evidence type="ECO:0000259" key="10">
    <source>
        <dbReference type="Pfam" id="PF00924"/>
    </source>
</evidence>
<dbReference type="STRING" id="1891926.Fuma_00202"/>
<reference evidence="15 16" key="1">
    <citation type="journal article" date="2016" name="Front. Microbiol.">
        <title>Fuerstia marisgermanicae gen. nov., sp. nov., an Unusual Member of the Phylum Planctomycetes from the German Wadden Sea.</title>
        <authorList>
            <person name="Kohn T."/>
            <person name="Heuer A."/>
            <person name="Jogler M."/>
            <person name="Vollmers J."/>
            <person name="Boedeker C."/>
            <person name="Bunk B."/>
            <person name="Rast P."/>
            <person name="Borchert D."/>
            <person name="Glockner I."/>
            <person name="Freese H.M."/>
            <person name="Klenk H.P."/>
            <person name="Overmann J."/>
            <person name="Kaster A.K."/>
            <person name="Rohde M."/>
            <person name="Wiegand S."/>
            <person name="Jogler C."/>
        </authorList>
    </citation>
    <scope>NUCLEOTIDE SEQUENCE [LARGE SCALE GENOMIC DNA]</scope>
    <source>
        <strain evidence="15 16">NH11</strain>
    </source>
</reference>
<dbReference type="InterPro" id="IPR011066">
    <property type="entry name" value="MscS_channel_C_sf"/>
</dbReference>
<feature type="domain" description="Mechanosensitive ion channel MscS porin" evidence="12">
    <location>
        <begin position="85"/>
        <end position="304"/>
    </location>
</feature>
<dbReference type="PROSITE" id="PS01246">
    <property type="entry name" value="UPF0003"/>
    <property type="match status" value="1"/>
</dbReference>
<dbReference type="InterPro" id="IPR006686">
    <property type="entry name" value="MscS_channel_CS"/>
</dbReference>
<dbReference type="InterPro" id="IPR025692">
    <property type="entry name" value="MscS_IM_dom1"/>
</dbReference>
<proteinExistence type="inferred from homology"/>
<dbReference type="SUPFAM" id="SSF50182">
    <property type="entry name" value="Sm-like ribonucleoproteins"/>
    <property type="match status" value="1"/>
</dbReference>
<dbReference type="Gene3D" id="3.30.70.100">
    <property type="match status" value="1"/>
</dbReference>
<dbReference type="OrthoDB" id="9809206at2"/>
<keyword evidence="5 9" id="KW-1133">Transmembrane helix</keyword>
<evidence type="ECO:0000259" key="14">
    <source>
        <dbReference type="Pfam" id="PF21088"/>
    </source>
</evidence>
<dbReference type="Pfam" id="PF00924">
    <property type="entry name" value="MS_channel_2nd"/>
    <property type="match status" value="1"/>
</dbReference>
<dbReference type="GO" id="GO:0008381">
    <property type="term" value="F:mechanosensitive monoatomic ion channel activity"/>
    <property type="evidence" value="ECO:0007669"/>
    <property type="project" value="UniProtKB-ARBA"/>
</dbReference>
<feature type="compositionally biased region" description="Basic and acidic residues" evidence="8">
    <location>
        <begin position="177"/>
        <end position="194"/>
    </location>
</feature>
<evidence type="ECO:0000256" key="4">
    <source>
        <dbReference type="ARBA" id="ARBA00022692"/>
    </source>
</evidence>
<feature type="domain" description="Mechanosensitive ion channel inner membrane" evidence="11">
    <location>
        <begin position="544"/>
        <end position="880"/>
    </location>
</feature>
<feature type="transmembrane region" description="Helical" evidence="9">
    <location>
        <begin position="847"/>
        <end position="865"/>
    </location>
</feature>
<dbReference type="Proteomes" id="UP000187735">
    <property type="component" value="Chromosome"/>
</dbReference>
<dbReference type="InterPro" id="IPR023408">
    <property type="entry name" value="MscS_beta-dom_sf"/>
</dbReference>
<comment type="subcellular location">
    <subcellularLocation>
        <location evidence="1">Cell membrane</location>
        <topology evidence="1">Multi-pass membrane protein</topology>
    </subcellularLocation>
</comment>
<feature type="domain" description="Mechanosensitive ion channel MscS" evidence="10">
    <location>
        <begin position="987"/>
        <end position="1052"/>
    </location>
</feature>
<dbReference type="InterPro" id="IPR006685">
    <property type="entry name" value="MscS_channel_2nd"/>
</dbReference>
<feature type="coiled-coil region" evidence="7">
    <location>
        <begin position="330"/>
        <end position="364"/>
    </location>
</feature>
<evidence type="ECO:0000256" key="7">
    <source>
        <dbReference type="SAM" id="Coils"/>
    </source>
</evidence>
<dbReference type="InterPro" id="IPR024393">
    <property type="entry name" value="MscS_porin"/>
</dbReference>
<dbReference type="RefSeq" id="WP_077022490.1">
    <property type="nucleotide sequence ID" value="NZ_CP017641.1"/>
</dbReference>
<feature type="transmembrane region" description="Helical" evidence="9">
    <location>
        <begin position="945"/>
        <end position="966"/>
    </location>
</feature>
<dbReference type="Pfam" id="PF12795">
    <property type="entry name" value="MscS_porin"/>
    <property type="match status" value="1"/>
</dbReference>
<keyword evidence="3" id="KW-1003">Cell membrane</keyword>
<evidence type="ECO:0000256" key="8">
    <source>
        <dbReference type="SAM" id="MobiDB-lite"/>
    </source>
</evidence>
<dbReference type="PANTHER" id="PTHR30347:SF1">
    <property type="entry name" value="MECHANOSENSITIVE CHANNEL MSCK"/>
    <property type="match status" value="1"/>
</dbReference>
<feature type="transmembrane region" description="Helical" evidence="9">
    <location>
        <begin position="972"/>
        <end position="999"/>
    </location>
</feature>
<dbReference type="KEGG" id="fmr:Fuma_00202"/>
<feature type="transmembrane region" description="Helical" evidence="9">
    <location>
        <begin position="903"/>
        <end position="924"/>
    </location>
</feature>
<dbReference type="InterPro" id="IPR049278">
    <property type="entry name" value="MS_channel_C"/>
</dbReference>
<dbReference type="SUPFAM" id="SSF82689">
    <property type="entry name" value="Mechanosensitive channel protein MscS (YggB), C-terminal domain"/>
    <property type="match status" value="1"/>
</dbReference>
<evidence type="ECO:0000256" key="9">
    <source>
        <dbReference type="SAM" id="Phobius"/>
    </source>
</evidence>